<dbReference type="PANTHER" id="PTHR32305:SF17">
    <property type="entry name" value="TRNA NUCLEASE WAPA"/>
    <property type="match status" value="1"/>
</dbReference>
<protein>
    <submittedName>
        <fullName evidence="9">RHS repeat-associated protein</fullName>
    </submittedName>
</protein>
<comment type="similarity">
    <text evidence="1">Belongs to the colicin/pyosin nuclease family.</text>
</comment>
<dbReference type="NCBIfam" id="TIGR03696">
    <property type="entry name" value="Rhs_assc_core"/>
    <property type="match status" value="1"/>
</dbReference>
<evidence type="ECO:0000313" key="9">
    <source>
        <dbReference type="EMBL" id="RKT54156.1"/>
    </source>
</evidence>
<dbReference type="GO" id="GO:0042742">
    <property type="term" value="P:defense response to bacterium"/>
    <property type="evidence" value="ECO:0007669"/>
    <property type="project" value="UniProtKB-KW"/>
</dbReference>
<feature type="compositionally biased region" description="Basic and acidic residues" evidence="8">
    <location>
        <begin position="2071"/>
        <end position="2082"/>
    </location>
</feature>
<dbReference type="NCBIfam" id="TIGR01643">
    <property type="entry name" value="YD_repeat_2x"/>
    <property type="match status" value="3"/>
</dbReference>
<feature type="region of interest" description="Disordered" evidence="8">
    <location>
        <begin position="1637"/>
        <end position="1670"/>
    </location>
</feature>
<feature type="compositionally biased region" description="Basic and acidic residues" evidence="8">
    <location>
        <begin position="70"/>
        <end position="79"/>
    </location>
</feature>
<reference evidence="9 10" key="1">
    <citation type="submission" date="2018-10" db="EMBL/GenBank/DDBJ databases">
        <title>Sequencing the genomes of 1000 actinobacteria strains.</title>
        <authorList>
            <person name="Klenk H.-P."/>
        </authorList>
    </citation>
    <scope>NUCLEOTIDE SEQUENCE [LARGE SCALE GENOMIC DNA]</scope>
    <source>
        <strain evidence="9 10">DSM 43800</strain>
    </source>
</reference>
<accession>A0A495VXV4</accession>
<evidence type="ECO:0000256" key="2">
    <source>
        <dbReference type="ARBA" id="ARBA00022529"/>
    </source>
</evidence>
<dbReference type="InterPro" id="IPR031325">
    <property type="entry name" value="RHS_repeat"/>
</dbReference>
<feature type="compositionally biased region" description="Low complexity" evidence="8">
    <location>
        <begin position="1642"/>
        <end position="1656"/>
    </location>
</feature>
<dbReference type="InterPro" id="IPR037146">
    <property type="entry name" value="Colicin/pyocin_DNase_dom_sf"/>
</dbReference>
<dbReference type="Gene3D" id="3.90.540.10">
    <property type="entry name" value="Colicin/pyocin, DNase domain"/>
    <property type="match status" value="1"/>
</dbReference>
<dbReference type="SUPFAM" id="SSF54060">
    <property type="entry name" value="His-Me finger endonucleases"/>
    <property type="match status" value="1"/>
</dbReference>
<dbReference type="InterPro" id="IPR044925">
    <property type="entry name" value="His-Me_finger_sf"/>
</dbReference>
<sequence>MFGVDSARPSATAEPRARWSRRLTSSFLTVAVTAGLVVGLTSDVVRTFGPPEVVQQDPIAHTEIPLAEAEQPRTDERYAEPGNAKWPDGDKASVAAGSAPRRAGELPVTVAAQGTGERRFDVEVFGQDTARDAGVTGVVFAVTPTDGKDDEVSIGLDYAGFQDAVGGDFGTRLRLEQLPGCALSTPKKAECQARTPLPSTNDPVATTVTAAAVRPSPDQPVRKIMAGAPANRTIVLAATSGPAGPDGAFDASSLAPSGTWAVSGSAGSFSWSYPITLPTAAAGSAVTPSVALSYSSSSVDGRTSATNNQASWIGQGWNYAPGAIERTYRTCASDKDLPQEQQTGDQCWAGEIVTLNLGGQSTELVYDDATHTWHEAVDQGSRIELLTDTTNGVHNNEYWKITNSGGVSYYFGRNRGPGYTNQEETNSAWAVPVYGPRSGDKCHNPAGFASSWCMQAWRWNLDFVEDTNGNVTAYYYDRETNHYGANNQTTGVSYTRGGTLKRIDYGLRKTGGSIYGGVVPNQVVFGTSERCLPDAGFDCDPSKFNADNAKRWPDTPQDQECKPSAVCDDHAPSFWSTKRLTTITTQYNQGSGPVKVDEYRLTHEIPTLTDNAKELLLQSITRTGYKGTSSITLPVTRFTHQALDNRVKDYGKGGGGLARWRITNVKTDTGTRVNVTYSAKDCSATDVPTDLANNTRRCYPVYRTLPFNQDPTLDFFHKYVVDSVQVTDGELGPDGQVRPGQSPSQLTTYTYLGTPAWHFDDNEIVRAEHRTYGQFRGYDKVEIRTGDPARNDPLGGSPDKQTLTRTTYFRGMDGDTMPAGGVRSASVTNSLGESVADHQKYADKVYETEVFNGDGGARLSTSITDPTVPVTTATRARTGLPALTADITGIARTRAITHLAAGGTRTATTTNRYDNLGRLTYKTESGDGVPDLCNRTTYADNPTAWIRDRASETTVSQQACPADNVPQSSILGATRTYYDQSTTLGEVSAGNATRVDTATANTNDQLTFATTATTAYDNSGRVTSVTDALQRSTTTAYIPAEGGIVSKITSTNPKNQTSTLEVEPSRGKVTASVDVGSRRTDAVHDALGRVIEVWKPGQVRGASGKPALKYEYLVRDNGPLAVTTKTLVDYGAGTNYLTTVDLLDAFGQKRQTQSDAVSDAGGRVVKESRYDSHGWARHTHNRYYTSGVPGTTLVQVADDAVDDRTVTDYDGTGRPVLATDYRGPNLTWKTRTVYGGDRVTVIPPAGGTTTTKVSDIRGRDAEIRQYTAPPSIGGDTLIGGVYQTTTHEYDPLGRLTKNIDPVGNQWTFTYDFLGRKTSQTDPDSGTSASTYDLAGQMLTATDARGTTLAYSYDVLGRKTAEYADSTSGTKLAEWRYDGATNGIGLPWYSTRYTPEGAYDTGPVLYNGAGLPNRILVRVPSAETGLNGTYTTTFGYTSTGQQWSIEHPSNNRGGLPAEPISSTLNKYGLPVSTLATNAYVSSSTYTPYGEPSRYVLGPEHNAAQLTYDYDPKTRRLAQTKFTAQQASTPNIDETRYTYDPVGNVVKSANTPGTGPTRTQCYGYDSLRRLTDAWTATDDCLATPTTTPGHANIGGATPYWTSWTFEAGGLRTGQTQHALPGSTGDTTTTYTYPNPGTAQPHAVTSATTTSPSGSTLSTYGYDASGNTTRRTLPSGEHTLTWDKENRLSSVTSPGGDTKYLYDADGNQLLRRDPGKTTLYLPNQEITRDNTTGALTGTRYYTHNATTVAVRVGNTNPTYLVSDLHNTNIVAVQSVGFAVSRRYMDPYGNSLAPVAGLQWPDQHGFLNKPASETTGLTDIGARKYDASTGRFISVDPILDLANSQQWTGYVYADNNPTTYSDPTGLLRRCGPDGAGCGERNYDKCCGPSVDAVPFFSWKAAEGLVVTYDRRARTHYVNEVQLPGSAPDVGKLISQAKVDLAQVPYRKDQEFGLLLEEEVYMLLERSCDHLPSKDCSSRFVWDLMWQRPDVGMGTDALVSMAGAAIGGAGAFRMGRWKPGDDAFSPTRSGNDPAWSTVRSRFWKNEANEPGAVEQYGAANVTRMKRGLAPQRKNPHTGEVESMELSHEPIPARSGGTVVTPRWPDEHAMLDPYRHVRAR</sequence>
<dbReference type="InterPro" id="IPR050708">
    <property type="entry name" value="T6SS_VgrG/RHS"/>
</dbReference>
<feature type="region of interest" description="Disordered" evidence="8">
    <location>
        <begin position="2063"/>
        <end position="2098"/>
    </location>
</feature>
<keyword evidence="6" id="KW-0044">Antibiotic</keyword>
<dbReference type="GO" id="GO:0031640">
    <property type="term" value="P:killing of cells of another organism"/>
    <property type="evidence" value="ECO:0007669"/>
    <property type="project" value="UniProtKB-KW"/>
</dbReference>
<dbReference type="GO" id="GO:0004519">
    <property type="term" value="F:endonuclease activity"/>
    <property type="evidence" value="ECO:0007669"/>
    <property type="project" value="UniProtKB-KW"/>
</dbReference>
<feature type="region of interest" description="Disordered" evidence="8">
    <location>
        <begin position="70"/>
        <end position="103"/>
    </location>
</feature>
<dbReference type="InterPro" id="IPR006530">
    <property type="entry name" value="YD"/>
</dbReference>
<evidence type="ECO:0000256" key="4">
    <source>
        <dbReference type="ARBA" id="ARBA00022759"/>
    </source>
</evidence>
<keyword evidence="2" id="KW-0929">Antimicrobial</keyword>
<evidence type="ECO:0000256" key="3">
    <source>
        <dbReference type="ARBA" id="ARBA00022722"/>
    </source>
</evidence>
<comment type="caution">
    <text evidence="9">The sequence shown here is derived from an EMBL/GenBank/DDBJ whole genome shotgun (WGS) entry which is preliminary data.</text>
</comment>
<evidence type="ECO:0000256" key="5">
    <source>
        <dbReference type="ARBA" id="ARBA00022801"/>
    </source>
</evidence>
<evidence type="ECO:0000313" key="10">
    <source>
        <dbReference type="Proteomes" id="UP000282084"/>
    </source>
</evidence>
<name>A0A495VXV4_9PSEU</name>
<organism evidence="9 10">
    <name type="scientific">Saccharothrix australiensis</name>
    <dbReference type="NCBI Taxonomy" id="2072"/>
    <lineage>
        <taxon>Bacteria</taxon>
        <taxon>Bacillati</taxon>
        <taxon>Actinomycetota</taxon>
        <taxon>Actinomycetes</taxon>
        <taxon>Pseudonocardiales</taxon>
        <taxon>Pseudonocardiaceae</taxon>
        <taxon>Saccharothrix</taxon>
    </lineage>
</organism>
<evidence type="ECO:0000256" key="6">
    <source>
        <dbReference type="ARBA" id="ARBA00023022"/>
    </source>
</evidence>
<dbReference type="GO" id="GO:0016787">
    <property type="term" value="F:hydrolase activity"/>
    <property type="evidence" value="ECO:0007669"/>
    <property type="project" value="UniProtKB-KW"/>
</dbReference>
<dbReference type="Proteomes" id="UP000282084">
    <property type="component" value="Unassembled WGS sequence"/>
</dbReference>
<proteinExistence type="inferred from homology"/>
<keyword evidence="10" id="KW-1185">Reference proteome</keyword>
<dbReference type="Gene3D" id="2.180.10.10">
    <property type="entry name" value="RHS repeat-associated core"/>
    <property type="match status" value="1"/>
</dbReference>
<dbReference type="EMBL" id="RBXO01000001">
    <property type="protein sequence ID" value="RKT54156.1"/>
    <property type="molecule type" value="Genomic_DNA"/>
</dbReference>
<gene>
    <name evidence="9" type="ORF">C8E97_2768</name>
</gene>
<dbReference type="Pfam" id="PF05593">
    <property type="entry name" value="RHS_repeat"/>
    <property type="match status" value="1"/>
</dbReference>
<evidence type="ECO:0000256" key="7">
    <source>
        <dbReference type="ARBA" id="ARBA00023048"/>
    </source>
</evidence>
<evidence type="ECO:0000256" key="8">
    <source>
        <dbReference type="SAM" id="MobiDB-lite"/>
    </source>
</evidence>
<keyword evidence="5" id="KW-0378">Hydrolase</keyword>
<dbReference type="PANTHER" id="PTHR32305">
    <property type="match status" value="1"/>
</dbReference>
<dbReference type="InterPro" id="IPR022385">
    <property type="entry name" value="Rhs_assc_core"/>
</dbReference>
<keyword evidence="7" id="KW-0078">Bacteriocin</keyword>
<keyword evidence="3" id="KW-0540">Nuclease</keyword>
<evidence type="ECO:0000256" key="1">
    <source>
        <dbReference type="ARBA" id="ARBA00006811"/>
    </source>
</evidence>
<keyword evidence="4" id="KW-0255">Endonuclease</keyword>